<dbReference type="InterPro" id="IPR013154">
    <property type="entry name" value="ADH-like_N"/>
</dbReference>
<dbReference type="AlphaFoldDB" id="A0A428NYA6"/>
<dbReference type="PANTHER" id="PTHR43677:SF4">
    <property type="entry name" value="QUINONE OXIDOREDUCTASE-LIKE PROTEIN 2"/>
    <property type="match status" value="1"/>
</dbReference>
<dbReference type="GO" id="GO:0016491">
    <property type="term" value="F:oxidoreductase activity"/>
    <property type="evidence" value="ECO:0007669"/>
    <property type="project" value="TreeGrafter"/>
</dbReference>
<dbReference type="OrthoDB" id="5407715at2759"/>
<keyword evidence="4" id="KW-1185">Reference proteome</keyword>
<sequence length="380" mass="41021">MAAQISNKGYWLSSFSEPGRIIDLPVPKASSGSVVVEVLATLVLPYLTQIHQGGVQQANLMLPLVPNANCIGRIIEVGPDATLLKPGDLVWADSTIVGRDDSTVVIVQGHLGGLGERGRTLMQGEWRDGSFQQYQKVPLESCHLLNTNRLVNDLGYNLLELTTIILYTVAGGAMLEMANLQVGQTVVIGPATGSFSGAAVELALICGANVVAIGRNEETLLKLKEKLGNPERLKYAVMTGDVDADAAAILRLTPDGKGADVFNDWTPGWIEKPVFLKAGLKTLKVWGKVVLSGAAWGSADIPYAESIHNNWQVIARWCCTRATLTRVLDLINQGQLKIGKLTGGEFTTFERVEDVERAKEHASKNGRFKQYTVLLPNGPI</sequence>
<dbReference type="InterPro" id="IPR051397">
    <property type="entry name" value="Zn-ADH-like_protein"/>
</dbReference>
<organism evidence="3 4">
    <name type="scientific">Fusarium duplospermum</name>
    <dbReference type="NCBI Taxonomy" id="1325734"/>
    <lineage>
        <taxon>Eukaryota</taxon>
        <taxon>Fungi</taxon>
        <taxon>Dikarya</taxon>
        <taxon>Ascomycota</taxon>
        <taxon>Pezizomycotina</taxon>
        <taxon>Sordariomycetes</taxon>
        <taxon>Hypocreomycetidae</taxon>
        <taxon>Hypocreales</taxon>
        <taxon>Nectriaceae</taxon>
        <taxon>Fusarium</taxon>
        <taxon>Fusarium solani species complex</taxon>
    </lineage>
</organism>
<dbReference type="InterPro" id="IPR011032">
    <property type="entry name" value="GroES-like_sf"/>
</dbReference>
<name>A0A428NYA6_9HYPO</name>
<dbReference type="GO" id="GO:0005739">
    <property type="term" value="C:mitochondrion"/>
    <property type="evidence" value="ECO:0007669"/>
    <property type="project" value="TreeGrafter"/>
</dbReference>
<evidence type="ECO:0000313" key="4">
    <source>
        <dbReference type="Proteomes" id="UP000288168"/>
    </source>
</evidence>
<reference evidence="3 4" key="1">
    <citation type="submission" date="2017-06" db="EMBL/GenBank/DDBJ databases">
        <title>Comparative genomic analysis of Ambrosia Fusariam Clade fungi.</title>
        <authorList>
            <person name="Stajich J.E."/>
            <person name="Carrillo J."/>
            <person name="Kijimoto T."/>
            <person name="Eskalen A."/>
            <person name="O'Donnell K."/>
            <person name="Kasson M."/>
        </authorList>
    </citation>
    <scope>NUCLEOTIDE SEQUENCE [LARGE SCALE GENOMIC DNA]</scope>
    <source>
        <strain evidence="3 4">NRRL62584</strain>
    </source>
</reference>
<feature type="domain" description="Alcohol dehydrogenase-like C-terminal" evidence="1">
    <location>
        <begin position="198"/>
        <end position="332"/>
    </location>
</feature>
<dbReference type="InterPro" id="IPR036291">
    <property type="entry name" value="NAD(P)-bd_dom_sf"/>
</dbReference>
<dbReference type="Pfam" id="PF08240">
    <property type="entry name" value="ADH_N"/>
    <property type="match status" value="1"/>
</dbReference>
<gene>
    <name evidence="3" type="ORF">CEP54_014141</name>
</gene>
<comment type="caution">
    <text evidence="3">The sequence shown here is derived from an EMBL/GenBank/DDBJ whole genome shotgun (WGS) entry which is preliminary data.</text>
</comment>
<dbReference type="STRING" id="1325734.A0A428NYA6"/>
<dbReference type="Gene3D" id="3.40.50.720">
    <property type="entry name" value="NAD(P)-binding Rossmann-like Domain"/>
    <property type="match status" value="1"/>
</dbReference>
<dbReference type="Proteomes" id="UP000288168">
    <property type="component" value="Unassembled WGS sequence"/>
</dbReference>
<dbReference type="PANTHER" id="PTHR43677">
    <property type="entry name" value="SHORT-CHAIN DEHYDROGENASE/REDUCTASE"/>
    <property type="match status" value="1"/>
</dbReference>
<protein>
    <submittedName>
        <fullName evidence="3">Uncharacterized protein</fullName>
    </submittedName>
</protein>
<accession>A0A428NYA6</accession>
<evidence type="ECO:0000259" key="1">
    <source>
        <dbReference type="Pfam" id="PF00107"/>
    </source>
</evidence>
<dbReference type="SUPFAM" id="SSF50129">
    <property type="entry name" value="GroES-like"/>
    <property type="match status" value="1"/>
</dbReference>
<dbReference type="EMBL" id="NKCI01000254">
    <property type="protein sequence ID" value="RSL45786.1"/>
    <property type="molecule type" value="Genomic_DNA"/>
</dbReference>
<evidence type="ECO:0000313" key="3">
    <source>
        <dbReference type="EMBL" id="RSL45786.1"/>
    </source>
</evidence>
<proteinExistence type="predicted"/>
<dbReference type="Gene3D" id="3.90.180.10">
    <property type="entry name" value="Medium-chain alcohol dehydrogenases, catalytic domain"/>
    <property type="match status" value="1"/>
</dbReference>
<dbReference type="Pfam" id="PF00107">
    <property type="entry name" value="ADH_zinc_N"/>
    <property type="match status" value="1"/>
</dbReference>
<dbReference type="InterPro" id="IPR013149">
    <property type="entry name" value="ADH-like_C"/>
</dbReference>
<evidence type="ECO:0000259" key="2">
    <source>
        <dbReference type="Pfam" id="PF08240"/>
    </source>
</evidence>
<dbReference type="SUPFAM" id="SSF51735">
    <property type="entry name" value="NAD(P)-binding Rossmann-fold domains"/>
    <property type="match status" value="1"/>
</dbReference>
<feature type="domain" description="Alcohol dehydrogenase-like N-terminal" evidence="2">
    <location>
        <begin position="31"/>
        <end position="144"/>
    </location>
</feature>